<keyword evidence="3" id="KW-1185">Reference proteome</keyword>
<dbReference type="OrthoDB" id="3919880at2759"/>
<organism evidence="2 3">
    <name type="scientific">Ascosphaera apis ARSEF 7405</name>
    <dbReference type="NCBI Taxonomy" id="392613"/>
    <lineage>
        <taxon>Eukaryota</taxon>
        <taxon>Fungi</taxon>
        <taxon>Dikarya</taxon>
        <taxon>Ascomycota</taxon>
        <taxon>Pezizomycotina</taxon>
        <taxon>Eurotiomycetes</taxon>
        <taxon>Eurotiomycetidae</taxon>
        <taxon>Onygenales</taxon>
        <taxon>Ascosphaeraceae</taxon>
        <taxon>Ascosphaera</taxon>
    </lineage>
</organism>
<name>A0A166NCI7_9EURO</name>
<sequence length="864" mass="98348">MSSLNPKTPVARRSARCKARVDSYAEFATSPAPRTPPATPRYIQDMNVHPDFFLYIPGLKSSQRVEIALRQLYGNHRFTLTKFVHACASEPSSPGAATTESRTAELANAVLSSEATLAAVAKQLKCNAEARASLMSILSQEMRQELLAVGDIQGMGRYDVTMDPQTFDLPNLKYRVWDALPIFLSFILSLVDVKKKDTANRANRHTFAAQFLTIVAILSHFMRLINSSIFSNALAIYFYTLGIKRRGLSVLHGMGLVPVYSTVVGYSSAIANHAANIIKYVAKQHRKQLVIVWDNFDFTETVHYESLKKPSQHFSATTGLMIHSHHIPVEGIRHQELNGEIPLETFFINEAPGNLNDKIQHDARLYFLYQSIRYTHSRAVDKIFQSNPHRIPRFPHIECLDPKKTARYEMGPIMENENSISGTLSVMNHILLKVFGYDIDDPEFGQYIQLTYGDQKTVSLVQSVKRMRRYSEHVYERFESFLAIPGLFHYKMNFIDLIFSHFSGSEKEHRCPSSIKHNEHHMGIAKGNDLPFHHKEQVLIRCFDARVLAMLYDKLADSTNVDTTDFGEIEDYLERLTPDEFNSFLEEMIEDTTSQEALGAFNPRDSGIDETHKVLCQFLDVMMTYRELKHAIKYGDIGFIKRLFPRMALLFAGSKKTKYCSMTLYMTWLLETDAASDKLKHAILANGLVNTSGRKDSFYEIDRLNEFTNYRLRLLMKSRSSSEELKDLFRRMALSSSYTSIIKEGLEQLCGEFTNSTHQPKDVAEDIYQLAHHLHSEDIVRRIDSGRKCELKVANLIEKGLSVIDERVNNFNDQFIDDDDDCSNVNQPTDSTTHTSTHVELSDFADIVNVNELASLAELALTQS</sequence>
<reference evidence="2 3" key="1">
    <citation type="journal article" date="2016" name="Genome Biol. Evol.">
        <title>Divergent and convergent evolution of fungal pathogenicity.</title>
        <authorList>
            <person name="Shang Y."/>
            <person name="Xiao G."/>
            <person name="Zheng P."/>
            <person name="Cen K."/>
            <person name="Zhan S."/>
            <person name="Wang C."/>
        </authorList>
    </citation>
    <scope>NUCLEOTIDE SEQUENCE [LARGE SCALE GENOMIC DNA]</scope>
    <source>
        <strain evidence="2 3">ARSEF 7405</strain>
    </source>
</reference>
<dbReference type="EMBL" id="AZGZ01000022">
    <property type="protein sequence ID" value="KZZ89110.1"/>
    <property type="molecule type" value="Genomic_DNA"/>
</dbReference>
<comment type="caution">
    <text evidence="2">The sequence shown here is derived from an EMBL/GenBank/DDBJ whole genome shotgun (WGS) entry which is preliminary data.</text>
</comment>
<dbReference type="VEuPathDB" id="FungiDB:AAP_04595"/>
<protein>
    <recommendedName>
        <fullName evidence="1">DUF6589 domain-containing protein</fullName>
    </recommendedName>
</protein>
<dbReference type="InterPro" id="IPR046496">
    <property type="entry name" value="DUF6589"/>
</dbReference>
<dbReference type="AlphaFoldDB" id="A0A166NCI7"/>
<evidence type="ECO:0000313" key="3">
    <source>
        <dbReference type="Proteomes" id="UP000242877"/>
    </source>
</evidence>
<proteinExistence type="predicted"/>
<dbReference type="Pfam" id="PF20231">
    <property type="entry name" value="DUF6589"/>
    <property type="match status" value="1"/>
</dbReference>
<evidence type="ECO:0000259" key="1">
    <source>
        <dbReference type="Pfam" id="PF20231"/>
    </source>
</evidence>
<accession>A0A166NCI7</accession>
<feature type="domain" description="DUF6589" evidence="1">
    <location>
        <begin position="370"/>
        <end position="756"/>
    </location>
</feature>
<gene>
    <name evidence="2" type="ORF">AAP_04595</name>
</gene>
<dbReference type="Proteomes" id="UP000242877">
    <property type="component" value="Unassembled WGS sequence"/>
</dbReference>
<evidence type="ECO:0000313" key="2">
    <source>
        <dbReference type="EMBL" id="KZZ89110.1"/>
    </source>
</evidence>